<dbReference type="AlphaFoldDB" id="A0A4R7G7L8"/>
<dbReference type="EMBL" id="SOAN01000001">
    <property type="protein sequence ID" value="TDS87415.1"/>
    <property type="molecule type" value="Genomic_DNA"/>
</dbReference>
<organism evidence="3 4">
    <name type="scientific">Nesterenkonia aurantiaca</name>
    <dbReference type="NCBI Taxonomy" id="1436010"/>
    <lineage>
        <taxon>Bacteria</taxon>
        <taxon>Bacillati</taxon>
        <taxon>Actinomycetota</taxon>
        <taxon>Actinomycetes</taxon>
        <taxon>Micrococcales</taxon>
        <taxon>Micrococcaceae</taxon>
        <taxon>Nesterenkonia</taxon>
    </lineage>
</organism>
<gene>
    <name evidence="3" type="ORF">EV640_101199</name>
</gene>
<dbReference type="Proteomes" id="UP000294506">
    <property type="component" value="Unassembled WGS sequence"/>
</dbReference>
<accession>A0A4R7G7L8</accession>
<dbReference type="PANTHER" id="PTHR31527">
    <property type="entry name" value="RE64534P"/>
    <property type="match status" value="1"/>
</dbReference>
<feature type="region of interest" description="Disordered" evidence="1">
    <location>
        <begin position="281"/>
        <end position="308"/>
    </location>
</feature>
<evidence type="ECO:0000313" key="3">
    <source>
        <dbReference type="EMBL" id="TDS87415.1"/>
    </source>
</evidence>
<keyword evidence="4" id="KW-1185">Reference proteome</keyword>
<reference evidence="3 4" key="1">
    <citation type="submission" date="2019-03" db="EMBL/GenBank/DDBJ databases">
        <title>Genomic Encyclopedia of Type Strains, Phase III (KMG-III): the genomes of soil and plant-associated and newly described type strains.</title>
        <authorList>
            <person name="Whitman W."/>
        </authorList>
    </citation>
    <scope>NUCLEOTIDE SEQUENCE [LARGE SCALE GENOMIC DNA]</scope>
    <source>
        <strain evidence="3 4">DSM 27373</strain>
    </source>
</reference>
<comment type="caution">
    <text evidence="3">The sequence shown here is derived from an EMBL/GenBank/DDBJ whole genome shotgun (WGS) entry which is preliminary data.</text>
</comment>
<dbReference type="RefSeq" id="WP_133725513.1">
    <property type="nucleotide sequence ID" value="NZ_SOAN01000001.1"/>
</dbReference>
<proteinExistence type="predicted"/>
<evidence type="ECO:0000259" key="2">
    <source>
        <dbReference type="Pfam" id="PF09347"/>
    </source>
</evidence>
<sequence length="308" mass="34132">MSAEIPTGAPGAPGHSVRTSRTYNQPAAYQSAPGGPLDPDRSFYDAVAAAERTLTQEFEIPVRSGHAWEVKAGSIVRINAVQGPQVGDLNLWNLHNPRERFWAARTRQLQRASMTTYDRFWSTLPHLRPMATVVGDSLADHPDAEVIHDLLGTRCDPYVNRMLAGADFDYHCHSNLTRAIMGHGLTESDVHDVLNVFQFAGLNENREYFMDTCPTQPGDYFEFFAETDLLCALSTCPGGDLSVHMWGPEAASTEEQLEHCHPLGVQVFSLAPEVLDAWRPPEPAQYRGRRGRHGLVAAPHPGRSPQRL</sequence>
<protein>
    <recommendedName>
        <fullName evidence="2">DUF1989 domain-containing protein</fullName>
    </recommendedName>
</protein>
<evidence type="ECO:0000256" key="1">
    <source>
        <dbReference type="SAM" id="MobiDB-lite"/>
    </source>
</evidence>
<name>A0A4R7G7L8_9MICC</name>
<dbReference type="Pfam" id="PF09347">
    <property type="entry name" value="DUF1989"/>
    <property type="match status" value="1"/>
</dbReference>
<dbReference type="InterPro" id="IPR018959">
    <property type="entry name" value="DUF1989"/>
</dbReference>
<dbReference type="PANTHER" id="PTHR31527:SF0">
    <property type="entry name" value="RE64534P"/>
    <property type="match status" value="1"/>
</dbReference>
<feature type="domain" description="DUF1989" evidence="2">
    <location>
        <begin position="59"/>
        <end position="230"/>
    </location>
</feature>
<evidence type="ECO:0000313" key="4">
    <source>
        <dbReference type="Proteomes" id="UP000294506"/>
    </source>
</evidence>